<gene>
    <name evidence="2" type="ORF">FPY71_00390</name>
</gene>
<keyword evidence="3" id="KW-1185">Reference proteome</keyword>
<evidence type="ECO:0000313" key="2">
    <source>
        <dbReference type="EMBL" id="KAA0971634.1"/>
    </source>
</evidence>
<dbReference type="InterPro" id="IPR036291">
    <property type="entry name" value="NAD(P)-bd_dom_sf"/>
</dbReference>
<feature type="domain" description="NAD-dependent epimerase/dehydratase" evidence="1">
    <location>
        <begin position="3"/>
        <end position="225"/>
    </location>
</feature>
<dbReference type="PANTHER" id="PTHR43245">
    <property type="entry name" value="BIFUNCTIONAL POLYMYXIN RESISTANCE PROTEIN ARNA"/>
    <property type="match status" value="1"/>
</dbReference>
<proteinExistence type="predicted"/>
<dbReference type="InterPro" id="IPR050177">
    <property type="entry name" value="Lipid_A_modif_metabolic_enz"/>
</dbReference>
<dbReference type="OrthoDB" id="9779041at2"/>
<dbReference type="Pfam" id="PF01370">
    <property type="entry name" value="Epimerase"/>
    <property type="match status" value="1"/>
</dbReference>
<dbReference type="Gene3D" id="3.40.50.720">
    <property type="entry name" value="NAD(P)-binding Rossmann-like Domain"/>
    <property type="match status" value="1"/>
</dbReference>
<name>A0A5B0DXY3_9HYPH</name>
<comment type="caution">
    <text evidence="2">The sequence shown here is derived from an EMBL/GenBank/DDBJ whole genome shotgun (WGS) entry which is preliminary data.</text>
</comment>
<dbReference type="RefSeq" id="WP_149296539.1">
    <property type="nucleotide sequence ID" value="NZ_VTWH01000001.1"/>
</dbReference>
<evidence type="ECO:0000313" key="3">
    <source>
        <dbReference type="Proteomes" id="UP000324738"/>
    </source>
</evidence>
<accession>A0A5B0DXY3</accession>
<protein>
    <submittedName>
        <fullName evidence="2">NAD(P)-dependent oxidoreductase</fullName>
    </submittedName>
</protein>
<organism evidence="2 3">
    <name type="scientific">Aureimonas fodinaquatilis</name>
    <dbReference type="NCBI Taxonomy" id="2565783"/>
    <lineage>
        <taxon>Bacteria</taxon>
        <taxon>Pseudomonadati</taxon>
        <taxon>Pseudomonadota</taxon>
        <taxon>Alphaproteobacteria</taxon>
        <taxon>Hyphomicrobiales</taxon>
        <taxon>Aurantimonadaceae</taxon>
        <taxon>Aureimonas</taxon>
    </lineage>
</organism>
<reference evidence="2 3" key="1">
    <citation type="submission" date="2019-08" db="EMBL/GenBank/DDBJ databases">
        <title>Aureimonas fodiniaquatilis sp. nov., isolated from a coal mine wastewater.</title>
        <authorList>
            <person name="Kim W."/>
        </authorList>
    </citation>
    <scope>NUCLEOTIDE SEQUENCE [LARGE SCALE GENOMIC DNA]</scope>
    <source>
        <strain evidence="2 3">CAU 1482</strain>
    </source>
</reference>
<dbReference type="AlphaFoldDB" id="A0A5B0DXY3"/>
<evidence type="ECO:0000259" key="1">
    <source>
        <dbReference type="Pfam" id="PF01370"/>
    </source>
</evidence>
<dbReference type="EMBL" id="VTWH01000001">
    <property type="protein sequence ID" value="KAA0971634.1"/>
    <property type="molecule type" value="Genomic_DNA"/>
</dbReference>
<dbReference type="InterPro" id="IPR001509">
    <property type="entry name" value="Epimerase_deHydtase"/>
</dbReference>
<dbReference type="PANTHER" id="PTHR43245:SF13">
    <property type="entry name" value="UDP-D-APIOSE_UDP-D-XYLOSE SYNTHASE 2"/>
    <property type="match status" value="1"/>
</dbReference>
<dbReference type="SUPFAM" id="SSF51735">
    <property type="entry name" value="NAD(P)-binding Rossmann-fold domains"/>
    <property type="match status" value="1"/>
</dbReference>
<dbReference type="Gene3D" id="3.90.25.10">
    <property type="entry name" value="UDP-galactose 4-epimerase, domain 1"/>
    <property type="match status" value="1"/>
</dbReference>
<sequence length="311" mass="32577">MRALITGATGFLGGALARHLAGSGWSVVALGRRPAQVETLITEACDDTARLYEALDQVRPDVVFHLAGAATGSPDEMERVNVGFAAALLNAARQMRHVPKIVLAGTAAEYGEVSPLVMPVEEHHICAPVNAYGRTKLRQTELGLEAFAAGIPVFLPRLFNIVGPDMGAHLSLGRFARSIVDLGPRGGRLVTGPLQAERDFVAVGDVVETLVTLTNQPDSAGQIVNFCSGNSVSIGYMLDLLIDASGAPVSTMIDPAIGGVNAVNVMIGCNKRAAAMGVALPVPDYTAEMARLMESALQVTEQPAVLKTGTR</sequence>
<dbReference type="Proteomes" id="UP000324738">
    <property type="component" value="Unassembled WGS sequence"/>
</dbReference>